<evidence type="ECO:0000313" key="3">
    <source>
        <dbReference type="Proteomes" id="UP000295293"/>
    </source>
</evidence>
<sequence length="204" mass="21523">MSTVAATRPRASIHESSYTATPTADGWTHFDVTGAKGLTAPWPLLLIGTFMGGYVAWGMYKGMLPAVIVGTFMGFILAASYVFSRAGSLSKFRSRRAPAGTFAVSLQGIRLRNGKVVPVRNIRRLVCRNVQTGTNGIFIGGNGVIGGLAAAGAARHHADAEAYVPISFQLELEADGRTIPIVGSLTIATANALLEDVSHALNRH</sequence>
<comment type="caution">
    <text evidence="2">The sequence shown here is derived from an EMBL/GenBank/DDBJ whole genome shotgun (WGS) entry which is preliminary data.</text>
</comment>
<dbReference type="Proteomes" id="UP000295293">
    <property type="component" value="Unassembled WGS sequence"/>
</dbReference>
<keyword evidence="3" id="KW-1185">Reference proteome</keyword>
<gene>
    <name evidence="2" type="ORF">DFR29_1363</name>
</gene>
<name>A0A4R6YG73_9GAMM</name>
<dbReference type="EMBL" id="SNZH01000036">
    <property type="protein sequence ID" value="TDR35352.1"/>
    <property type="molecule type" value="Genomic_DNA"/>
</dbReference>
<feature type="transmembrane region" description="Helical" evidence="1">
    <location>
        <begin position="38"/>
        <end position="57"/>
    </location>
</feature>
<keyword evidence="1" id="KW-1133">Transmembrane helix</keyword>
<evidence type="ECO:0000256" key="1">
    <source>
        <dbReference type="SAM" id="Phobius"/>
    </source>
</evidence>
<reference evidence="2 3" key="1">
    <citation type="submission" date="2019-03" db="EMBL/GenBank/DDBJ databases">
        <title>Genomic Encyclopedia of Type Strains, Phase IV (KMG-IV): sequencing the most valuable type-strain genomes for metagenomic binning, comparative biology and taxonomic classification.</title>
        <authorList>
            <person name="Goeker M."/>
        </authorList>
    </citation>
    <scope>NUCLEOTIDE SEQUENCE [LARGE SCALE GENOMIC DNA]</scope>
    <source>
        <strain evidence="2 3">DSM 21667</strain>
    </source>
</reference>
<keyword evidence="1" id="KW-0472">Membrane</keyword>
<evidence type="ECO:0000313" key="2">
    <source>
        <dbReference type="EMBL" id="TDR35352.1"/>
    </source>
</evidence>
<dbReference type="AlphaFoldDB" id="A0A4R6YG73"/>
<proteinExistence type="predicted"/>
<feature type="transmembrane region" description="Helical" evidence="1">
    <location>
        <begin position="63"/>
        <end position="83"/>
    </location>
</feature>
<organism evidence="2 3">
    <name type="scientific">Tahibacter aquaticus</name>
    <dbReference type="NCBI Taxonomy" id="520092"/>
    <lineage>
        <taxon>Bacteria</taxon>
        <taxon>Pseudomonadati</taxon>
        <taxon>Pseudomonadota</taxon>
        <taxon>Gammaproteobacteria</taxon>
        <taxon>Lysobacterales</taxon>
        <taxon>Rhodanobacteraceae</taxon>
        <taxon>Tahibacter</taxon>
    </lineage>
</organism>
<accession>A0A4R6YG73</accession>
<keyword evidence="1" id="KW-0812">Transmembrane</keyword>
<dbReference type="RefSeq" id="WP_133822006.1">
    <property type="nucleotide sequence ID" value="NZ_SNZH01000036.1"/>
</dbReference>
<protein>
    <submittedName>
        <fullName evidence="2">Uncharacterized protein</fullName>
    </submittedName>
</protein>